<accession>A0ABQ2KLM7</accession>
<gene>
    <name evidence="3" type="ORF">GCM10010968_17340</name>
</gene>
<comment type="caution">
    <text evidence="3">The sequence shown here is derived from an EMBL/GenBank/DDBJ whole genome shotgun (WGS) entry which is preliminary data.</text>
</comment>
<dbReference type="PANTHER" id="PTHR11091:SF0">
    <property type="entry name" value="MALATE DEHYDROGENASE"/>
    <property type="match status" value="1"/>
</dbReference>
<keyword evidence="4" id="KW-1185">Reference proteome</keyword>
<dbReference type="RefSeq" id="WP_188717768.1">
    <property type="nucleotide sequence ID" value="NZ_BAABBD010000002.1"/>
</dbReference>
<dbReference type="Gene3D" id="3.30.1370.60">
    <property type="entry name" value="Hypothetical oxidoreductase yiak, domain 2"/>
    <property type="match status" value="1"/>
</dbReference>
<organism evidence="3 4">
    <name type="scientific">Agrococcus terreus</name>
    <dbReference type="NCBI Taxonomy" id="574649"/>
    <lineage>
        <taxon>Bacteria</taxon>
        <taxon>Bacillati</taxon>
        <taxon>Actinomycetota</taxon>
        <taxon>Actinomycetes</taxon>
        <taxon>Micrococcales</taxon>
        <taxon>Microbacteriaceae</taxon>
        <taxon>Agrococcus</taxon>
    </lineage>
</organism>
<dbReference type="PANTHER" id="PTHR11091">
    <property type="entry name" value="OXIDOREDUCTASE-RELATED"/>
    <property type="match status" value="1"/>
</dbReference>
<dbReference type="InterPro" id="IPR043143">
    <property type="entry name" value="Mal/L-sulf/L-lact_DH-like_NADP"/>
</dbReference>
<evidence type="ECO:0000256" key="2">
    <source>
        <dbReference type="ARBA" id="ARBA00023002"/>
    </source>
</evidence>
<dbReference type="Gene3D" id="1.10.1530.10">
    <property type="match status" value="1"/>
</dbReference>
<keyword evidence="2" id="KW-0560">Oxidoreductase</keyword>
<dbReference type="SUPFAM" id="SSF89733">
    <property type="entry name" value="L-sulfolactate dehydrogenase-like"/>
    <property type="match status" value="1"/>
</dbReference>
<name>A0ABQ2KLM7_9MICO</name>
<dbReference type="Pfam" id="PF02615">
    <property type="entry name" value="Ldh_2"/>
    <property type="match status" value="1"/>
</dbReference>
<dbReference type="InterPro" id="IPR043144">
    <property type="entry name" value="Mal/L-sulf/L-lact_DH-like_ah"/>
</dbReference>
<comment type="similarity">
    <text evidence="1">Belongs to the LDH2/MDH2 oxidoreductase family.</text>
</comment>
<evidence type="ECO:0000256" key="1">
    <source>
        <dbReference type="ARBA" id="ARBA00006056"/>
    </source>
</evidence>
<evidence type="ECO:0000313" key="4">
    <source>
        <dbReference type="Proteomes" id="UP000626982"/>
    </source>
</evidence>
<sequence length="354" mass="36936">MGVDTSIATELIELRGLLQGATDIAERAGMPRRDAQLLADTLLQAELWGHRSHGLLRLPWYIARIESGAMQARTEPETLLDTGPLMLMDGKRGVGQVLAQQATQQAVHRAKSFGVGVVGVRDSNHFGTAMYFTRQAAAEGCVSILTTNASPAMAPWGGRTKGIGTNPWSIAAPYGDRVVVLDIANTAVARGKIYLARERGEQIPDGWAMTADGAATTDPSAAIDGVILPMAGHKGYAISFMMDVLSGALTGSHVGNRVGGPYEAGRVSGAGHLVIAIDAATMDVDGTYAGLIEELVAQVHGTPLAVGSDEVVYPGELEDRAEAAARAAGGIALPDKTIKDLHDLAASYGVSLGF</sequence>
<dbReference type="InterPro" id="IPR036111">
    <property type="entry name" value="Mal/L-sulfo/L-lacto_DH-like_sf"/>
</dbReference>
<evidence type="ECO:0000313" key="3">
    <source>
        <dbReference type="EMBL" id="GGN84973.1"/>
    </source>
</evidence>
<dbReference type="Proteomes" id="UP000626982">
    <property type="component" value="Unassembled WGS sequence"/>
</dbReference>
<dbReference type="EMBL" id="BMLM01000001">
    <property type="protein sequence ID" value="GGN84973.1"/>
    <property type="molecule type" value="Genomic_DNA"/>
</dbReference>
<protein>
    <submittedName>
        <fullName evidence="3">Lactate dehydrogenase</fullName>
    </submittedName>
</protein>
<proteinExistence type="inferred from homology"/>
<dbReference type="InterPro" id="IPR003767">
    <property type="entry name" value="Malate/L-lactate_DH-like"/>
</dbReference>
<reference evidence="4" key="1">
    <citation type="journal article" date="2019" name="Int. J. Syst. Evol. Microbiol.">
        <title>The Global Catalogue of Microorganisms (GCM) 10K type strain sequencing project: providing services to taxonomists for standard genome sequencing and annotation.</title>
        <authorList>
            <consortium name="The Broad Institute Genomics Platform"/>
            <consortium name="The Broad Institute Genome Sequencing Center for Infectious Disease"/>
            <person name="Wu L."/>
            <person name="Ma J."/>
        </authorList>
    </citation>
    <scope>NUCLEOTIDE SEQUENCE [LARGE SCALE GENOMIC DNA]</scope>
    <source>
        <strain evidence="4">CGMCC 1.6960</strain>
    </source>
</reference>